<accession>A0A9D4E2U5</accession>
<evidence type="ECO:0000313" key="2">
    <source>
        <dbReference type="Proteomes" id="UP000828390"/>
    </source>
</evidence>
<dbReference type="Proteomes" id="UP000828390">
    <property type="component" value="Unassembled WGS sequence"/>
</dbReference>
<evidence type="ECO:0000313" key="1">
    <source>
        <dbReference type="EMBL" id="KAH3771089.1"/>
    </source>
</evidence>
<dbReference type="AlphaFoldDB" id="A0A9D4E2U5"/>
<name>A0A9D4E2U5_DREPO</name>
<proteinExistence type="predicted"/>
<reference evidence="1" key="1">
    <citation type="journal article" date="2019" name="bioRxiv">
        <title>The Genome of the Zebra Mussel, Dreissena polymorpha: A Resource for Invasive Species Research.</title>
        <authorList>
            <person name="McCartney M.A."/>
            <person name="Auch B."/>
            <person name="Kono T."/>
            <person name="Mallez S."/>
            <person name="Zhang Y."/>
            <person name="Obille A."/>
            <person name="Becker A."/>
            <person name="Abrahante J.E."/>
            <person name="Garbe J."/>
            <person name="Badalamenti J.P."/>
            <person name="Herman A."/>
            <person name="Mangelson H."/>
            <person name="Liachko I."/>
            <person name="Sullivan S."/>
            <person name="Sone E.D."/>
            <person name="Koren S."/>
            <person name="Silverstein K.A.T."/>
            <person name="Beckman K.B."/>
            <person name="Gohl D.M."/>
        </authorList>
    </citation>
    <scope>NUCLEOTIDE SEQUENCE</scope>
    <source>
        <strain evidence="1">Duluth1</strain>
        <tissue evidence="1">Whole animal</tissue>
    </source>
</reference>
<sequence length="113" mass="13298">MAHIKLMTKFVQLLTKFKRTDIQTDRQTDRQTMRKLYAARETDRRLFKNVLVGCTNAHVSSVSLQQLWNVEHYGYFAGEVTTLDTDLGRMERLRHKGLHRSFSPYTKQVLIVI</sequence>
<dbReference type="EMBL" id="JAIWYP010000009">
    <property type="protein sequence ID" value="KAH3771089.1"/>
    <property type="molecule type" value="Genomic_DNA"/>
</dbReference>
<protein>
    <submittedName>
        <fullName evidence="1">Uncharacterized protein</fullName>
    </submittedName>
</protein>
<gene>
    <name evidence="1" type="ORF">DPMN_172391</name>
</gene>
<comment type="caution">
    <text evidence="1">The sequence shown here is derived from an EMBL/GenBank/DDBJ whole genome shotgun (WGS) entry which is preliminary data.</text>
</comment>
<reference evidence="1" key="2">
    <citation type="submission" date="2020-11" db="EMBL/GenBank/DDBJ databases">
        <authorList>
            <person name="McCartney M.A."/>
            <person name="Auch B."/>
            <person name="Kono T."/>
            <person name="Mallez S."/>
            <person name="Becker A."/>
            <person name="Gohl D.M."/>
            <person name="Silverstein K.A.T."/>
            <person name="Koren S."/>
            <person name="Bechman K.B."/>
            <person name="Herman A."/>
            <person name="Abrahante J.E."/>
            <person name="Garbe J."/>
        </authorList>
    </citation>
    <scope>NUCLEOTIDE SEQUENCE</scope>
    <source>
        <strain evidence="1">Duluth1</strain>
        <tissue evidence="1">Whole animal</tissue>
    </source>
</reference>
<keyword evidence="2" id="KW-1185">Reference proteome</keyword>
<organism evidence="1 2">
    <name type="scientific">Dreissena polymorpha</name>
    <name type="common">Zebra mussel</name>
    <name type="synonym">Mytilus polymorpha</name>
    <dbReference type="NCBI Taxonomy" id="45954"/>
    <lineage>
        <taxon>Eukaryota</taxon>
        <taxon>Metazoa</taxon>
        <taxon>Spiralia</taxon>
        <taxon>Lophotrochozoa</taxon>
        <taxon>Mollusca</taxon>
        <taxon>Bivalvia</taxon>
        <taxon>Autobranchia</taxon>
        <taxon>Heteroconchia</taxon>
        <taxon>Euheterodonta</taxon>
        <taxon>Imparidentia</taxon>
        <taxon>Neoheterodontei</taxon>
        <taxon>Myida</taxon>
        <taxon>Dreissenoidea</taxon>
        <taxon>Dreissenidae</taxon>
        <taxon>Dreissena</taxon>
    </lineage>
</organism>